<dbReference type="Proteomes" id="UP000799539">
    <property type="component" value="Unassembled WGS sequence"/>
</dbReference>
<feature type="region of interest" description="Disordered" evidence="1">
    <location>
        <begin position="937"/>
        <end position="1007"/>
    </location>
</feature>
<feature type="compositionally biased region" description="Basic and acidic residues" evidence="1">
    <location>
        <begin position="829"/>
        <end position="845"/>
    </location>
</feature>
<evidence type="ECO:0000313" key="4">
    <source>
        <dbReference type="Proteomes" id="UP000799539"/>
    </source>
</evidence>
<feature type="compositionally biased region" description="Low complexity" evidence="1">
    <location>
        <begin position="314"/>
        <end position="329"/>
    </location>
</feature>
<feature type="compositionally biased region" description="Polar residues" evidence="1">
    <location>
        <begin position="968"/>
        <end position="981"/>
    </location>
</feature>
<dbReference type="GO" id="GO:0030466">
    <property type="term" value="P:silent mating-type cassette heterochromatin formation"/>
    <property type="evidence" value="ECO:0007669"/>
    <property type="project" value="TreeGrafter"/>
</dbReference>
<keyword evidence="4" id="KW-1185">Reference proteome</keyword>
<proteinExistence type="predicted"/>
<feature type="compositionally biased region" description="Basic and acidic residues" evidence="1">
    <location>
        <begin position="294"/>
        <end position="304"/>
    </location>
</feature>
<feature type="region of interest" description="Disordered" evidence="1">
    <location>
        <begin position="805"/>
        <end position="908"/>
    </location>
</feature>
<feature type="compositionally biased region" description="Polar residues" evidence="1">
    <location>
        <begin position="805"/>
        <end position="823"/>
    </location>
</feature>
<sequence length="1129" mass="122468">MASNGEDGALDFADIPTRPMRVKILYTFDAEGKTTCLARLPTTLNIPAVAIDEQSQVGVIELKQCISAIVSASPEIVSQLESGDFSVYSYDYSEFDAPVVGQGRMSALLVATTPVAEHSKTMITGRVCKNIALFNNGIKETLEVKFKLTPLARPAHASNNMDAFRSMSPATSAGFDPNAWNVPMQNKAHSQPNEYFDFGVSSMGDNSAAASLEELFAIGAQSNGAVGDQQQSGGAGIQQTATDAGFAYNPAFSTQSHSAPGSRAGSPMIPSKSSSRAESLRHHSFSGNASAFSEHNRPDSRGSTRSESFSTHMQQQRPVQPHVQQPAQPDTDVYYNEDGQPRKRAKVVQADWRGKSSFGSRSSDLRVTAATTSSMQMFRPIAKRPTAPGSNLEPPPRVPTPVPQRTRPMNPRMPSIAPRSSLRQASVADSDAISEADFMSDIMTSPEGSSPGNSINGEGTPMDIPSSPPIVPGYNVPQPSSPGLPTTSSHMADSGYMSGTIMESMEQEADRSPGADDLDIAARYQPRKYHQRSLIKSEGSPIDGTPAPQRSISRMNPSQPQRALRPTSAMSPPDEMLSQSRRGSLALPSNPAAKQKRQSLKRSHTSNESEAGSPAPSDTEGRSRAPRSGSGAPRRQIIERRLQESISKGIMPQFCSHCGSIETPTWRKLYVRAMRGKPGPLDYVAGEGETVGVEITEWDGEGEATKFLIRKTMKKTKEMQPGKGFEDTVVCNPCGLWFNKFRNMRPPEKWARKSVPRKTKKKADDATDGAEPPSEAFYSEPVFAEDTTVGGILRPIAPVRRPIQQPAQLSEQAQSRPRPSSVQHPPRRAASDDGNVRRAHRDPEYMRAIQSSPVRSQGSEASPIELDLTPNPTRRLIFPSPRRDGEAKSLDDRKDIPRPKSAAPTDGIDKVGKVVAMSEHIDVSVFEAFTYEKENRAPPLTDGDDLSNLFEGSPGAMFKTPARKTPSKRNITPLSQKQTLSAELLKTPAQSSRKRKPLTPSANAANNADMNANDFMCSPSSGRYFLRSTPSRLERTPGGRTVSGSSNNGSNQVSPFSRHLAQMLSDADNLGTAPYTSPSREFDFSDLPTFNTPGREVDWKGLDEIMSSDFASYDDDGIAFSTDISEKGK</sequence>
<name>A0A6A6FSJ0_9PEZI</name>
<feature type="domain" description="Ams2/SPT21 N-terminal" evidence="2">
    <location>
        <begin position="15"/>
        <end position="150"/>
    </location>
</feature>
<feature type="region of interest" description="Disordered" evidence="1">
    <location>
        <begin position="250"/>
        <end position="365"/>
    </location>
</feature>
<evidence type="ECO:0000256" key="1">
    <source>
        <dbReference type="SAM" id="MobiDB-lite"/>
    </source>
</evidence>
<feature type="compositionally biased region" description="Basic and acidic residues" evidence="1">
    <location>
        <begin position="881"/>
        <end position="898"/>
    </location>
</feature>
<feature type="region of interest" description="Disordered" evidence="1">
    <location>
        <begin position="442"/>
        <end position="636"/>
    </location>
</feature>
<dbReference type="EMBL" id="ML992664">
    <property type="protein sequence ID" value="KAF2216128.1"/>
    <property type="molecule type" value="Genomic_DNA"/>
</dbReference>
<reference evidence="3" key="1">
    <citation type="journal article" date="2020" name="Stud. Mycol.">
        <title>101 Dothideomycetes genomes: a test case for predicting lifestyles and emergence of pathogens.</title>
        <authorList>
            <person name="Haridas S."/>
            <person name="Albert R."/>
            <person name="Binder M."/>
            <person name="Bloem J."/>
            <person name="Labutti K."/>
            <person name="Salamov A."/>
            <person name="Andreopoulos B."/>
            <person name="Baker S."/>
            <person name="Barry K."/>
            <person name="Bills G."/>
            <person name="Bluhm B."/>
            <person name="Cannon C."/>
            <person name="Castanera R."/>
            <person name="Culley D."/>
            <person name="Daum C."/>
            <person name="Ezra D."/>
            <person name="Gonzalez J."/>
            <person name="Henrissat B."/>
            <person name="Kuo A."/>
            <person name="Liang C."/>
            <person name="Lipzen A."/>
            <person name="Lutzoni F."/>
            <person name="Magnuson J."/>
            <person name="Mondo S."/>
            <person name="Nolan M."/>
            <person name="Ohm R."/>
            <person name="Pangilinan J."/>
            <person name="Park H.-J."/>
            <person name="Ramirez L."/>
            <person name="Alfaro M."/>
            <person name="Sun H."/>
            <person name="Tritt A."/>
            <person name="Yoshinaga Y."/>
            <person name="Zwiers L.-H."/>
            <person name="Turgeon B."/>
            <person name="Goodwin S."/>
            <person name="Spatafora J."/>
            <person name="Crous P."/>
            <person name="Grigoriev I."/>
        </authorList>
    </citation>
    <scope>NUCLEOTIDE SEQUENCE</scope>
    <source>
        <strain evidence="3">SCOH1-5</strain>
    </source>
</reference>
<dbReference type="AlphaFoldDB" id="A0A6A6FSJ0"/>
<feature type="region of interest" description="Disordered" evidence="1">
    <location>
        <begin position="1030"/>
        <end position="1054"/>
    </location>
</feature>
<dbReference type="SUPFAM" id="SSF57716">
    <property type="entry name" value="Glucocorticoid receptor-like (DNA-binding domain)"/>
    <property type="match status" value="1"/>
</dbReference>
<dbReference type="InterPro" id="IPR013088">
    <property type="entry name" value="Znf_NHR/GATA"/>
</dbReference>
<organism evidence="3 4">
    <name type="scientific">Cercospora zeae-maydis SCOH1-5</name>
    <dbReference type="NCBI Taxonomy" id="717836"/>
    <lineage>
        <taxon>Eukaryota</taxon>
        <taxon>Fungi</taxon>
        <taxon>Dikarya</taxon>
        <taxon>Ascomycota</taxon>
        <taxon>Pezizomycotina</taxon>
        <taxon>Dothideomycetes</taxon>
        <taxon>Dothideomycetidae</taxon>
        <taxon>Mycosphaerellales</taxon>
        <taxon>Mycosphaerellaceae</taxon>
        <taxon>Cercospora</taxon>
    </lineage>
</organism>
<dbReference type="GO" id="GO:0000183">
    <property type="term" value="P:rDNA heterochromatin formation"/>
    <property type="evidence" value="ECO:0007669"/>
    <property type="project" value="TreeGrafter"/>
</dbReference>
<feature type="region of interest" description="Disordered" evidence="1">
    <location>
        <begin position="383"/>
        <end position="429"/>
    </location>
</feature>
<feature type="compositionally biased region" description="Polar residues" evidence="1">
    <location>
        <begin position="849"/>
        <end position="860"/>
    </location>
</feature>
<dbReference type="GO" id="GO:0008270">
    <property type="term" value="F:zinc ion binding"/>
    <property type="evidence" value="ECO:0007669"/>
    <property type="project" value="InterPro"/>
</dbReference>
<feature type="compositionally biased region" description="Polar residues" evidence="1">
    <location>
        <begin position="548"/>
        <end position="561"/>
    </location>
</feature>
<feature type="compositionally biased region" description="Pro residues" evidence="1">
    <location>
        <begin position="393"/>
        <end position="402"/>
    </location>
</feature>
<evidence type="ECO:0000313" key="3">
    <source>
        <dbReference type="EMBL" id="KAF2216128.1"/>
    </source>
</evidence>
<evidence type="ECO:0000259" key="2">
    <source>
        <dbReference type="Pfam" id="PF25823"/>
    </source>
</evidence>
<feature type="compositionally biased region" description="Polar residues" evidence="1">
    <location>
        <begin position="442"/>
        <end position="457"/>
    </location>
</feature>
<gene>
    <name evidence="3" type="ORF">CERZMDRAFT_34110</name>
</gene>
<dbReference type="InterPro" id="IPR057725">
    <property type="entry name" value="Ams2-SPT21_N"/>
</dbReference>
<feature type="region of interest" description="Disordered" evidence="1">
    <location>
        <begin position="748"/>
        <end position="782"/>
    </location>
</feature>
<dbReference type="Pfam" id="PF25823">
    <property type="entry name" value="Ams2-SPT21_N"/>
    <property type="match status" value="1"/>
</dbReference>
<dbReference type="PANTHER" id="PTHR39147">
    <property type="entry name" value="PROTEIN SPT21"/>
    <property type="match status" value="1"/>
</dbReference>
<feature type="compositionally biased region" description="Basic residues" evidence="1">
    <location>
        <begin position="594"/>
        <end position="604"/>
    </location>
</feature>
<dbReference type="PANTHER" id="PTHR39147:SF1">
    <property type="entry name" value="PROTEIN SPT21"/>
    <property type="match status" value="1"/>
</dbReference>
<dbReference type="InterPro" id="IPR042403">
    <property type="entry name" value="Spt21/Ams2"/>
</dbReference>
<protein>
    <recommendedName>
        <fullName evidence="2">Ams2/SPT21 N-terminal domain-containing protein</fullName>
    </recommendedName>
</protein>
<feature type="compositionally biased region" description="Basic residues" evidence="1">
    <location>
        <begin position="752"/>
        <end position="761"/>
    </location>
</feature>
<dbReference type="Gene3D" id="3.30.50.10">
    <property type="entry name" value="Erythroid Transcription Factor GATA-1, subunit A"/>
    <property type="match status" value="1"/>
</dbReference>
<accession>A0A6A6FSJ0</accession>
<feature type="compositionally biased region" description="Polar residues" evidence="1">
    <location>
        <begin position="477"/>
        <end position="491"/>
    </location>
</feature>
<dbReference type="GO" id="GO:0006357">
    <property type="term" value="P:regulation of transcription by RNA polymerase II"/>
    <property type="evidence" value="ECO:0007669"/>
    <property type="project" value="TreeGrafter"/>
</dbReference>
<dbReference type="OrthoDB" id="3199820at2759"/>